<evidence type="ECO:0000256" key="2">
    <source>
        <dbReference type="ARBA" id="ARBA00002691"/>
    </source>
</evidence>
<evidence type="ECO:0000256" key="13">
    <source>
        <dbReference type="ARBA" id="ARBA00023295"/>
    </source>
</evidence>
<keyword evidence="13 16" id="KW-0326">Glycosidase</keyword>
<evidence type="ECO:0000256" key="8">
    <source>
        <dbReference type="ARBA" id="ARBA00022801"/>
    </source>
</evidence>
<dbReference type="InterPro" id="IPR026283">
    <property type="entry name" value="B-gal_1-like"/>
</dbReference>
<organism evidence="21">
    <name type="scientific">Castor canadensis</name>
    <name type="common">American beaver</name>
    <dbReference type="NCBI Taxonomy" id="51338"/>
    <lineage>
        <taxon>Eukaryota</taxon>
        <taxon>Metazoa</taxon>
        <taxon>Chordata</taxon>
        <taxon>Craniata</taxon>
        <taxon>Vertebrata</taxon>
        <taxon>Euteleostomi</taxon>
        <taxon>Mammalia</taxon>
        <taxon>Eutheria</taxon>
        <taxon>Euarchontoglires</taxon>
        <taxon>Glires</taxon>
        <taxon>Rodentia</taxon>
        <taxon>Castorimorpha</taxon>
        <taxon>Castoridae</taxon>
        <taxon>Castor</taxon>
    </lineage>
</organism>
<keyword evidence="8 16" id="KW-0378">Hydrolase</keyword>
<comment type="similarity">
    <text evidence="4 17">Belongs to the glycosyl hydrolase 35 family.</text>
</comment>
<dbReference type="GO" id="GO:0005576">
    <property type="term" value="C:extracellular region"/>
    <property type="evidence" value="ECO:0007669"/>
    <property type="project" value="UniProtKB-ARBA"/>
</dbReference>
<keyword evidence="12" id="KW-0458">Lysosome</keyword>
<evidence type="ECO:0000256" key="15">
    <source>
        <dbReference type="PIRSR" id="PIRSR006336-1"/>
    </source>
</evidence>
<dbReference type="InterPro" id="IPR001944">
    <property type="entry name" value="Glycoside_Hdrlase_35"/>
</dbReference>
<evidence type="ECO:0000259" key="20">
    <source>
        <dbReference type="Pfam" id="PF21467"/>
    </source>
</evidence>
<keyword evidence="10" id="KW-1015">Disulfide bond</keyword>
<reference evidence="21" key="1">
    <citation type="submission" date="2023-09" db="UniProtKB">
        <authorList>
            <consortium name="Ensembl"/>
        </authorList>
    </citation>
    <scope>IDENTIFICATION</scope>
</reference>
<dbReference type="SUPFAM" id="SSF49785">
    <property type="entry name" value="Galactose-binding domain-like"/>
    <property type="match status" value="1"/>
</dbReference>
<dbReference type="Ensembl" id="ENSCCNT00000040661.1">
    <property type="protein sequence ID" value="ENSCCNP00000032384.1"/>
    <property type="gene ID" value="ENSCCNG00000030725.1"/>
</dbReference>
<dbReference type="Pfam" id="PF01301">
    <property type="entry name" value="Glyco_hydro_35"/>
    <property type="match status" value="1"/>
</dbReference>
<dbReference type="InterPro" id="IPR048913">
    <property type="entry name" value="BetaGal_gal-bd"/>
</dbReference>
<evidence type="ECO:0000256" key="7">
    <source>
        <dbReference type="ARBA" id="ARBA00022729"/>
    </source>
</evidence>
<dbReference type="FunFam" id="2.60.120.260:FF:000115">
    <property type="entry name" value="Beta-galactosidase"/>
    <property type="match status" value="1"/>
</dbReference>
<dbReference type="PANTHER" id="PTHR23421">
    <property type="entry name" value="BETA-GALACTOSIDASE RELATED"/>
    <property type="match status" value="1"/>
</dbReference>
<dbReference type="PIRSF" id="PIRSF006336">
    <property type="entry name" value="B-gal"/>
    <property type="match status" value="1"/>
</dbReference>
<dbReference type="GO" id="GO:0004565">
    <property type="term" value="F:beta-galactosidase activity"/>
    <property type="evidence" value="ECO:0007669"/>
    <property type="project" value="UniProtKB-EC"/>
</dbReference>
<comment type="subcellular location">
    <subcellularLocation>
        <location evidence="3">Lysosome</location>
    </subcellularLocation>
</comment>
<dbReference type="InterPro" id="IPR017853">
    <property type="entry name" value="GH"/>
</dbReference>
<feature type="active site" description="Proton donor" evidence="15">
    <location>
        <position position="198"/>
    </location>
</feature>
<comment type="subunit">
    <text evidence="14">Homodimer. May form higher multimers.</text>
</comment>
<feature type="domain" description="Beta-galactosidase 1-like first all-beta" evidence="19">
    <location>
        <begin position="413"/>
        <end position="525"/>
    </location>
</feature>
<feature type="domain" description="Glycoside hydrolase 35 catalytic" evidence="18">
    <location>
        <begin position="51"/>
        <end position="366"/>
    </location>
</feature>
<dbReference type="GO" id="GO:0005764">
    <property type="term" value="C:lysosome"/>
    <property type="evidence" value="ECO:0007669"/>
    <property type="project" value="UniProtKB-SubCell"/>
</dbReference>
<proteinExistence type="inferred from homology"/>
<evidence type="ECO:0000256" key="5">
    <source>
        <dbReference type="ARBA" id="ARBA00012756"/>
    </source>
</evidence>
<dbReference type="EC" id="3.2.1.23" evidence="5 16"/>
<comment type="function">
    <text evidence="2">Cleaves beta-linked terminal galactosyl residues from gangliosides, glycoproteins, and glycosaminoglycans.</text>
</comment>
<keyword evidence="11" id="KW-0325">Glycoprotein</keyword>
<keyword evidence="9" id="KW-0865">Zymogen</keyword>
<dbReference type="InterPro" id="IPR031330">
    <property type="entry name" value="Gly_Hdrlase_35_cat"/>
</dbReference>
<evidence type="ECO:0000259" key="18">
    <source>
        <dbReference type="Pfam" id="PF01301"/>
    </source>
</evidence>
<evidence type="ECO:0000256" key="1">
    <source>
        <dbReference type="ARBA" id="ARBA00001412"/>
    </source>
</evidence>
<dbReference type="GO" id="GO:0016020">
    <property type="term" value="C:membrane"/>
    <property type="evidence" value="ECO:0007669"/>
    <property type="project" value="GOC"/>
</dbReference>
<gene>
    <name evidence="21" type="primary">Glb1</name>
</gene>
<dbReference type="Pfam" id="PF21467">
    <property type="entry name" value="BetaGal_gal-bd"/>
    <property type="match status" value="1"/>
</dbReference>
<dbReference type="InterPro" id="IPR019801">
    <property type="entry name" value="Glyco_hydro_35_CS"/>
</dbReference>
<dbReference type="FunFam" id="2.60.120.260:FF:000021">
    <property type="entry name" value="Beta-galactosidase"/>
    <property type="match status" value="1"/>
</dbReference>
<evidence type="ECO:0000256" key="6">
    <source>
        <dbReference type="ARBA" id="ARBA00013303"/>
    </source>
</evidence>
<keyword evidence="7" id="KW-0732">Signal</keyword>
<evidence type="ECO:0000256" key="3">
    <source>
        <dbReference type="ARBA" id="ARBA00004371"/>
    </source>
</evidence>
<evidence type="ECO:0000259" key="19">
    <source>
        <dbReference type="Pfam" id="PF21317"/>
    </source>
</evidence>
<dbReference type="GO" id="GO:0042340">
    <property type="term" value="P:keratan sulfate proteoglycan catabolic process"/>
    <property type="evidence" value="ECO:0007669"/>
    <property type="project" value="UniProtKB-ARBA"/>
</dbReference>
<dbReference type="GO" id="GO:0006689">
    <property type="term" value="P:ganglioside catabolic process"/>
    <property type="evidence" value="ECO:0007669"/>
    <property type="project" value="UniProtKB-ARBA"/>
</dbReference>
<dbReference type="InterPro" id="IPR048912">
    <property type="entry name" value="BetaGal1-like_ABD1"/>
</dbReference>
<dbReference type="GO" id="GO:0005975">
    <property type="term" value="P:carbohydrate metabolic process"/>
    <property type="evidence" value="ECO:0007669"/>
    <property type="project" value="InterPro"/>
</dbReference>
<dbReference type="Pfam" id="PF21317">
    <property type="entry name" value="BetaGal_ABD_1"/>
    <property type="match status" value="1"/>
</dbReference>
<dbReference type="Gene3D" id="3.20.20.80">
    <property type="entry name" value="Glycosidases"/>
    <property type="match status" value="1"/>
</dbReference>
<feature type="active site" description="Nucleophile" evidence="15">
    <location>
        <position position="278"/>
    </location>
</feature>
<accession>A0A8C0ZZL7</accession>
<evidence type="ECO:0000256" key="16">
    <source>
        <dbReference type="RuleBase" id="RU000675"/>
    </source>
</evidence>
<evidence type="ECO:0000256" key="4">
    <source>
        <dbReference type="ARBA" id="ARBA00009809"/>
    </source>
</evidence>
<dbReference type="PRINTS" id="PR00742">
    <property type="entry name" value="GLHYDRLASE35"/>
</dbReference>
<dbReference type="Gene3D" id="2.60.120.260">
    <property type="entry name" value="Galactose-binding domain-like"/>
    <property type="match status" value="2"/>
</dbReference>
<comment type="catalytic activity">
    <reaction evidence="1 16">
        <text>Hydrolysis of terminal non-reducing beta-D-galactose residues in beta-D-galactosides.</text>
        <dbReference type="EC" id="3.2.1.23"/>
    </reaction>
</comment>
<protein>
    <recommendedName>
        <fullName evidence="6 16">Beta-galactosidase</fullName>
        <ecNumber evidence="5 16">3.2.1.23</ecNumber>
    </recommendedName>
</protein>
<name>A0A8C0ZZL7_CASCN</name>
<dbReference type="InterPro" id="IPR008979">
    <property type="entry name" value="Galactose-bd-like_sf"/>
</dbReference>
<evidence type="ECO:0000256" key="9">
    <source>
        <dbReference type="ARBA" id="ARBA00023145"/>
    </source>
</evidence>
<evidence type="ECO:0000256" key="14">
    <source>
        <dbReference type="ARBA" id="ARBA00046753"/>
    </source>
</evidence>
<evidence type="ECO:0000256" key="10">
    <source>
        <dbReference type="ARBA" id="ARBA00023157"/>
    </source>
</evidence>
<evidence type="ECO:0000256" key="11">
    <source>
        <dbReference type="ARBA" id="ARBA00023180"/>
    </source>
</evidence>
<feature type="domain" description="Beta-galactosidase galactose-binding" evidence="20">
    <location>
        <begin position="559"/>
        <end position="620"/>
    </location>
</feature>
<evidence type="ECO:0000256" key="17">
    <source>
        <dbReference type="RuleBase" id="RU003679"/>
    </source>
</evidence>
<dbReference type="SUPFAM" id="SSF51445">
    <property type="entry name" value="(Trans)glycosidases"/>
    <property type="match status" value="1"/>
</dbReference>
<dbReference type="PROSITE" id="PS01182">
    <property type="entry name" value="GLYCOSYL_HYDROL_F35"/>
    <property type="match status" value="1"/>
</dbReference>
<evidence type="ECO:0000256" key="12">
    <source>
        <dbReference type="ARBA" id="ARBA00023228"/>
    </source>
</evidence>
<evidence type="ECO:0000313" key="21">
    <source>
        <dbReference type="Ensembl" id="ENSCCNP00000032384.1"/>
    </source>
</evidence>
<dbReference type="AlphaFoldDB" id="A0A8C0ZZL7"/>
<dbReference type="FunFam" id="3.20.20.80:FF:000017">
    <property type="entry name" value="Beta-galactosidase"/>
    <property type="match status" value="1"/>
</dbReference>
<sequence length="677" mass="76118">MVLFRQLSLGSKAALAAVTVFVSMIVSRSYLAESLENASRRFELDYSQDRFLKDGRPFRYISGSIHYFRVPRFYWVDRLLKMKMAGLNAIQTYVAWNFHEPQPGHYEFSGDHDVEYFIQLAHNLGLLVILRPGPYICAEWDMGGLPAWLLEKKSIVLRSSDPDYLGAVDKWLGVLLPKMKPLLYQNGGPIITVQVENEYGSYFTCDYDYLRFLEKRFRYHLGNDVLLFTTDGAHEKYLKCGTLQGLYATVDFGAGQNITDAFLIQRHFEPKGPLINSEFYTGWLDHWGQPHNTVKTEEVASSLYDILARGASVNLYMFIGGTNFAYWNGANTPYAAQPTSYDYDAPLSEAGDLTEKYFAVRKVIQKFEVVPEGPIPPSTPKFAYGKIVLEKLKTVAAALDVLCPNGPIESLYPLTFIQVKQHFGFVLYRTTLPQDCRNLTALSSPFNGVHDRAYVAVDGVPQGILERNNVITLNITGKAGATVDILVENMGRVNYGTFINDFKGLVSNLTLGSNILTNWTIFPLNTEDAVRSHLGAWRDHGADHHGEDSATCTSYYTLPAFYVGNFSIPQGIPDLPQDTFIQFPTFTKGQVWINGFNLGRYWPARGPQKTLFVPQHILTTSAPNNITVLELEQAQCGDQGQERCIVELVDKPEIGAAGSSHHHPLGLFNQNTWLNRM</sequence>